<evidence type="ECO:0000256" key="2">
    <source>
        <dbReference type="ARBA" id="ARBA00009116"/>
    </source>
</evidence>
<dbReference type="PANTHER" id="PTHR13126">
    <property type="entry name" value="CHAPERONE ATP11"/>
    <property type="match status" value="1"/>
</dbReference>
<comment type="subcellular location">
    <subcellularLocation>
        <location evidence="1">Mitochondrion</location>
    </subcellularLocation>
</comment>
<comment type="similarity">
    <text evidence="2">Belongs to the ATP11 family.</text>
</comment>
<evidence type="ECO:0000256" key="5">
    <source>
        <dbReference type="SAM" id="MobiDB-lite"/>
    </source>
</evidence>
<sequence>MLLPLLSKRCVSAIRSTSTHRATTAVFRQTRHAEVVSVPSSVYFAQNRIGRVRQIATEANRVKVDYDAKYAEKLKKAAQEKGLSVDELKTKTKENLKKVAKEVEAETAKKAPKPAPKPVKPKPTPASPEAVAAKSNMPYDSSAPTLDKIVKVELLEKEDVETIGQIWTQYHADKDCITAIIPKEQYDVIFKRSQEYPLFVVPMPRESGVEFFFMQFNFHQCHFTSLLEYKTKGTEARPFLTISHFPELQDSKGIVLMKGEISDEPRMIDTQNAQFLAFALQQFYATGGENKFKLVEKFNKEPQNFDYQELMDEVERVV</sequence>
<reference evidence="6" key="1">
    <citation type="journal article" date="2022" name="IScience">
        <title>Evolution of zygomycete secretomes and the origins of terrestrial fungal ecologies.</title>
        <authorList>
            <person name="Chang Y."/>
            <person name="Wang Y."/>
            <person name="Mondo S."/>
            <person name="Ahrendt S."/>
            <person name="Andreopoulos W."/>
            <person name="Barry K."/>
            <person name="Beard J."/>
            <person name="Benny G.L."/>
            <person name="Blankenship S."/>
            <person name="Bonito G."/>
            <person name="Cuomo C."/>
            <person name="Desiro A."/>
            <person name="Gervers K.A."/>
            <person name="Hundley H."/>
            <person name="Kuo A."/>
            <person name="LaButti K."/>
            <person name="Lang B.F."/>
            <person name="Lipzen A."/>
            <person name="O'Donnell K."/>
            <person name="Pangilinan J."/>
            <person name="Reynolds N."/>
            <person name="Sandor L."/>
            <person name="Smith M.E."/>
            <person name="Tsang A."/>
            <person name="Grigoriev I.V."/>
            <person name="Stajich J.E."/>
            <person name="Spatafora J.W."/>
        </authorList>
    </citation>
    <scope>NUCLEOTIDE SEQUENCE</scope>
    <source>
        <strain evidence="6">RSA 2281</strain>
    </source>
</reference>
<dbReference type="GO" id="GO:0005739">
    <property type="term" value="C:mitochondrion"/>
    <property type="evidence" value="ECO:0007669"/>
    <property type="project" value="UniProtKB-SubCell"/>
</dbReference>
<evidence type="ECO:0000313" key="6">
    <source>
        <dbReference type="EMBL" id="KAI9257298.1"/>
    </source>
</evidence>
<evidence type="ECO:0000256" key="3">
    <source>
        <dbReference type="ARBA" id="ARBA00022946"/>
    </source>
</evidence>
<comment type="caution">
    <text evidence="6">The sequence shown here is derived from an EMBL/GenBank/DDBJ whole genome shotgun (WGS) entry which is preliminary data.</text>
</comment>
<proteinExistence type="inferred from homology"/>
<dbReference type="InterPro" id="IPR010591">
    <property type="entry name" value="ATP11"/>
</dbReference>
<name>A0AAD5PBY2_9FUNG</name>
<dbReference type="Proteomes" id="UP001209540">
    <property type="component" value="Unassembled WGS sequence"/>
</dbReference>
<evidence type="ECO:0000313" key="7">
    <source>
        <dbReference type="Proteomes" id="UP001209540"/>
    </source>
</evidence>
<evidence type="ECO:0000256" key="4">
    <source>
        <dbReference type="ARBA" id="ARBA00023128"/>
    </source>
</evidence>
<feature type="compositionally biased region" description="Pro residues" evidence="5">
    <location>
        <begin position="113"/>
        <end position="126"/>
    </location>
</feature>
<accession>A0AAD5PBY2</accession>
<protein>
    <submittedName>
        <fullName evidence="6">ATP11 protein-domain-containing protein</fullName>
    </submittedName>
</protein>
<dbReference type="Pfam" id="PF06644">
    <property type="entry name" value="ATP11"/>
    <property type="match status" value="1"/>
</dbReference>
<keyword evidence="7" id="KW-1185">Reference proteome</keyword>
<dbReference type="GO" id="GO:0033615">
    <property type="term" value="P:mitochondrial proton-transporting ATP synthase complex assembly"/>
    <property type="evidence" value="ECO:0007669"/>
    <property type="project" value="TreeGrafter"/>
</dbReference>
<dbReference type="PANTHER" id="PTHR13126:SF0">
    <property type="entry name" value="ATP SYNTHASE MITOCHONDRIAL F1 COMPLEX ASSEMBLY FACTOR 1"/>
    <property type="match status" value="1"/>
</dbReference>
<dbReference type="EMBL" id="JAIXMP010000020">
    <property type="protein sequence ID" value="KAI9257298.1"/>
    <property type="molecule type" value="Genomic_DNA"/>
</dbReference>
<feature type="region of interest" description="Disordered" evidence="5">
    <location>
        <begin position="101"/>
        <end position="137"/>
    </location>
</feature>
<dbReference type="AlphaFoldDB" id="A0AAD5PBY2"/>
<keyword evidence="3" id="KW-0809">Transit peptide</keyword>
<reference evidence="6" key="2">
    <citation type="submission" date="2023-02" db="EMBL/GenBank/DDBJ databases">
        <authorList>
            <consortium name="DOE Joint Genome Institute"/>
            <person name="Mondo S.J."/>
            <person name="Chang Y."/>
            <person name="Wang Y."/>
            <person name="Ahrendt S."/>
            <person name="Andreopoulos W."/>
            <person name="Barry K."/>
            <person name="Beard J."/>
            <person name="Benny G.L."/>
            <person name="Blankenship S."/>
            <person name="Bonito G."/>
            <person name="Cuomo C."/>
            <person name="Desiro A."/>
            <person name="Gervers K.A."/>
            <person name="Hundley H."/>
            <person name="Kuo A."/>
            <person name="LaButti K."/>
            <person name="Lang B.F."/>
            <person name="Lipzen A."/>
            <person name="O'Donnell K."/>
            <person name="Pangilinan J."/>
            <person name="Reynolds N."/>
            <person name="Sandor L."/>
            <person name="Smith M.W."/>
            <person name="Tsang A."/>
            <person name="Grigoriev I.V."/>
            <person name="Stajich J.E."/>
            <person name="Spatafora J.W."/>
        </authorList>
    </citation>
    <scope>NUCLEOTIDE SEQUENCE</scope>
    <source>
        <strain evidence="6">RSA 2281</strain>
    </source>
</reference>
<keyword evidence="4" id="KW-0496">Mitochondrion</keyword>
<gene>
    <name evidence="6" type="ORF">BDA99DRAFT_516077</name>
</gene>
<evidence type="ECO:0000256" key="1">
    <source>
        <dbReference type="ARBA" id="ARBA00004173"/>
    </source>
</evidence>
<organism evidence="6 7">
    <name type="scientific">Phascolomyces articulosus</name>
    <dbReference type="NCBI Taxonomy" id="60185"/>
    <lineage>
        <taxon>Eukaryota</taxon>
        <taxon>Fungi</taxon>
        <taxon>Fungi incertae sedis</taxon>
        <taxon>Mucoromycota</taxon>
        <taxon>Mucoromycotina</taxon>
        <taxon>Mucoromycetes</taxon>
        <taxon>Mucorales</taxon>
        <taxon>Lichtheimiaceae</taxon>
        <taxon>Phascolomyces</taxon>
    </lineage>
</organism>